<dbReference type="SUPFAM" id="SSF102712">
    <property type="entry name" value="JAB1/MPN domain"/>
    <property type="match status" value="1"/>
</dbReference>
<dbReference type="CDD" id="cd08070">
    <property type="entry name" value="MPN_like"/>
    <property type="match status" value="1"/>
</dbReference>
<evidence type="ECO:0000256" key="5">
    <source>
        <dbReference type="ARBA" id="ARBA00023049"/>
    </source>
</evidence>
<dbReference type="InterPro" id="IPR000555">
    <property type="entry name" value="JAMM/MPN+_dom"/>
</dbReference>
<proteinExistence type="predicted"/>
<feature type="domain" description="MPN" evidence="6">
    <location>
        <begin position="4"/>
        <end position="127"/>
    </location>
</feature>
<comment type="caution">
    <text evidence="7">The sequence shown here is derived from an EMBL/GenBank/DDBJ whole genome shotgun (WGS) entry which is preliminary data.</text>
</comment>
<keyword evidence="4" id="KW-0862">Zinc</keyword>
<evidence type="ECO:0000313" key="7">
    <source>
        <dbReference type="EMBL" id="PIQ88300.1"/>
    </source>
</evidence>
<keyword evidence="5" id="KW-0482">Metalloprotease</keyword>
<evidence type="ECO:0000256" key="1">
    <source>
        <dbReference type="ARBA" id="ARBA00022670"/>
    </source>
</evidence>
<dbReference type="FunFam" id="3.40.140.10:FF:000085">
    <property type="entry name" value="Mov34/MPN/PAD-1 family protein"/>
    <property type="match status" value="1"/>
</dbReference>
<dbReference type="PANTHER" id="PTHR34858:SF1">
    <property type="entry name" value="CYSO-CYSTEINE PEPTIDASE"/>
    <property type="match status" value="1"/>
</dbReference>
<accession>A0A2H0LV43</accession>
<keyword evidence="3" id="KW-0378">Hydrolase</keyword>
<dbReference type="Pfam" id="PF14464">
    <property type="entry name" value="Prok-JAB"/>
    <property type="match status" value="1"/>
</dbReference>
<evidence type="ECO:0000259" key="6">
    <source>
        <dbReference type="PROSITE" id="PS50249"/>
    </source>
</evidence>
<dbReference type="InterPro" id="IPR037518">
    <property type="entry name" value="MPN"/>
</dbReference>
<name>A0A2H0LV43_9BACT</name>
<dbReference type="EMBL" id="PCWA01000110">
    <property type="protein sequence ID" value="PIQ88300.1"/>
    <property type="molecule type" value="Genomic_DNA"/>
</dbReference>
<evidence type="ECO:0000256" key="3">
    <source>
        <dbReference type="ARBA" id="ARBA00022801"/>
    </source>
</evidence>
<dbReference type="AlphaFoldDB" id="A0A2H0LV43"/>
<evidence type="ECO:0000256" key="2">
    <source>
        <dbReference type="ARBA" id="ARBA00022723"/>
    </source>
</evidence>
<keyword evidence="2" id="KW-0479">Metal-binding</keyword>
<organism evidence="7 8">
    <name type="scientific">Candidatus Ghiorseimicrobium undicola</name>
    <dbReference type="NCBI Taxonomy" id="1974746"/>
    <lineage>
        <taxon>Bacteria</taxon>
        <taxon>Pseudomonadati</taxon>
        <taxon>Candidatus Omnitrophota</taxon>
        <taxon>Candidatus Ghiorseimicrobium</taxon>
    </lineage>
</organism>
<dbReference type="PANTHER" id="PTHR34858">
    <property type="entry name" value="CYSO-CYSTEINE PEPTIDASE"/>
    <property type="match status" value="1"/>
</dbReference>
<dbReference type="Proteomes" id="UP000229641">
    <property type="component" value="Unassembled WGS sequence"/>
</dbReference>
<keyword evidence="1" id="KW-0645">Protease</keyword>
<dbReference type="Gene3D" id="3.40.140.10">
    <property type="entry name" value="Cytidine Deaminase, domain 2"/>
    <property type="match status" value="1"/>
</dbReference>
<dbReference type="GO" id="GO:0008235">
    <property type="term" value="F:metalloexopeptidase activity"/>
    <property type="evidence" value="ECO:0007669"/>
    <property type="project" value="TreeGrafter"/>
</dbReference>
<dbReference type="InterPro" id="IPR028090">
    <property type="entry name" value="JAB_dom_prok"/>
</dbReference>
<dbReference type="GO" id="GO:0006508">
    <property type="term" value="P:proteolysis"/>
    <property type="evidence" value="ECO:0007669"/>
    <property type="project" value="UniProtKB-KW"/>
</dbReference>
<protein>
    <recommendedName>
        <fullName evidence="6">MPN domain-containing protein</fullName>
    </recommendedName>
</protein>
<gene>
    <name evidence="7" type="ORF">COV72_09035</name>
</gene>
<reference evidence="7 8" key="1">
    <citation type="submission" date="2017-09" db="EMBL/GenBank/DDBJ databases">
        <title>Depth-based differentiation of microbial function through sediment-hosted aquifers and enrichment of novel symbionts in the deep terrestrial subsurface.</title>
        <authorList>
            <person name="Probst A.J."/>
            <person name="Ladd B."/>
            <person name="Jarett J.K."/>
            <person name="Geller-Mcgrath D.E."/>
            <person name="Sieber C.M."/>
            <person name="Emerson J.B."/>
            <person name="Anantharaman K."/>
            <person name="Thomas B.C."/>
            <person name="Malmstrom R."/>
            <person name="Stieglmeier M."/>
            <person name="Klingl A."/>
            <person name="Woyke T."/>
            <person name="Ryan C.M."/>
            <person name="Banfield J.F."/>
        </authorList>
    </citation>
    <scope>NUCLEOTIDE SEQUENCE [LARGE SCALE GENOMIC DNA]</scope>
    <source>
        <strain evidence="7">CG11_big_fil_rev_8_21_14_0_20_42_13</strain>
    </source>
</reference>
<dbReference type="GO" id="GO:0008270">
    <property type="term" value="F:zinc ion binding"/>
    <property type="evidence" value="ECO:0007669"/>
    <property type="project" value="TreeGrafter"/>
</dbReference>
<dbReference type="InterPro" id="IPR051929">
    <property type="entry name" value="VirAsm_ModProt"/>
</dbReference>
<sequence>MITQIIIPNEIQEKIIAHCLKNYPKEACGILAGKGGQAEIIYPLINISENPELCYLIDAKEQLKVFKEIRAKSLEITAIYHSHTHTEAYPSAKDLELAFYPDSFYVIVTLADKNKPKIRAFKIIEGKIKELNIKEKETNG</sequence>
<dbReference type="PROSITE" id="PS50249">
    <property type="entry name" value="MPN"/>
    <property type="match status" value="1"/>
</dbReference>
<evidence type="ECO:0000313" key="8">
    <source>
        <dbReference type="Proteomes" id="UP000229641"/>
    </source>
</evidence>
<dbReference type="SMART" id="SM00232">
    <property type="entry name" value="JAB_MPN"/>
    <property type="match status" value="1"/>
</dbReference>
<evidence type="ECO:0000256" key="4">
    <source>
        <dbReference type="ARBA" id="ARBA00022833"/>
    </source>
</evidence>